<dbReference type="InterPro" id="IPR044880">
    <property type="entry name" value="NCX_ion-bd_dom_sf"/>
</dbReference>
<dbReference type="InterPro" id="IPR004837">
    <property type="entry name" value="NaCa_Exmemb"/>
</dbReference>
<dbReference type="EMBL" id="JAAITB010000036">
    <property type="protein sequence ID" value="NSJ80632.1"/>
    <property type="molecule type" value="Genomic_DNA"/>
</dbReference>
<evidence type="ECO:0000313" key="7">
    <source>
        <dbReference type="EMBL" id="NSJ80632.1"/>
    </source>
</evidence>
<reference evidence="7 8" key="1">
    <citation type="journal article" date="2020" name="Cell Host Microbe">
        <title>Functional and Genomic Variation between Human-Derived Isolates of Lachnospiraceae Reveals Inter- and Intra-Species Diversity.</title>
        <authorList>
            <person name="Sorbara M.T."/>
            <person name="Littmann E.R."/>
            <person name="Fontana E."/>
            <person name="Moody T.U."/>
            <person name="Kohout C.E."/>
            <person name="Gjonbalaj M."/>
            <person name="Eaton V."/>
            <person name="Seok R."/>
            <person name="Leiner I.M."/>
            <person name="Pamer E.G."/>
        </authorList>
    </citation>
    <scope>NUCLEOTIDE SEQUENCE [LARGE SCALE GENOMIC DNA]</scope>
    <source>
        <strain evidence="7 8">MSK.14.57</strain>
    </source>
</reference>
<dbReference type="Pfam" id="PF01699">
    <property type="entry name" value="Na_Ca_ex"/>
    <property type="match status" value="2"/>
</dbReference>
<dbReference type="PANTHER" id="PTHR10846:SF8">
    <property type="entry name" value="INNER MEMBRANE PROTEIN YRBG"/>
    <property type="match status" value="1"/>
</dbReference>
<evidence type="ECO:0000256" key="2">
    <source>
        <dbReference type="ARBA" id="ARBA00022692"/>
    </source>
</evidence>
<comment type="subcellular location">
    <subcellularLocation>
        <location evidence="1">Membrane</location>
        <topology evidence="1">Multi-pass membrane protein</topology>
    </subcellularLocation>
</comment>
<keyword evidence="4 5" id="KW-0472">Membrane</keyword>
<evidence type="ECO:0000256" key="1">
    <source>
        <dbReference type="ARBA" id="ARBA00004141"/>
    </source>
</evidence>
<evidence type="ECO:0000256" key="3">
    <source>
        <dbReference type="ARBA" id="ARBA00022989"/>
    </source>
</evidence>
<accession>A0ABX2I1A8</accession>
<feature type="transmembrane region" description="Helical" evidence="5">
    <location>
        <begin position="290"/>
        <end position="310"/>
    </location>
</feature>
<dbReference type="PANTHER" id="PTHR10846">
    <property type="entry name" value="SODIUM/POTASSIUM/CALCIUM EXCHANGER"/>
    <property type="match status" value="1"/>
</dbReference>
<evidence type="ECO:0000313" key="8">
    <source>
        <dbReference type="Proteomes" id="UP001644750"/>
    </source>
</evidence>
<dbReference type="InterPro" id="IPR004481">
    <property type="entry name" value="K/Na/Ca-exchanger"/>
</dbReference>
<dbReference type="Gene3D" id="1.20.1420.30">
    <property type="entry name" value="NCX, central ion-binding region"/>
    <property type="match status" value="1"/>
</dbReference>
<feature type="domain" description="Sodium/calcium exchanger membrane region" evidence="6">
    <location>
        <begin position="19"/>
        <end position="166"/>
    </location>
</feature>
<feature type="transmembrane region" description="Helical" evidence="5">
    <location>
        <begin position="194"/>
        <end position="212"/>
    </location>
</feature>
<feature type="transmembrane region" description="Helical" evidence="5">
    <location>
        <begin position="50"/>
        <end position="73"/>
    </location>
</feature>
<evidence type="ECO:0000259" key="6">
    <source>
        <dbReference type="Pfam" id="PF01699"/>
    </source>
</evidence>
<dbReference type="NCBIfam" id="TIGR00367">
    <property type="entry name" value="calcium/sodium antiporter"/>
    <property type="match status" value="1"/>
</dbReference>
<comment type="caution">
    <text evidence="7">The sequence shown here is derived from an EMBL/GenBank/DDBJ whole genome shotgun (WGS) entry which is preliminary data.</text>
</comment>
<feature type="transmembrane region" description="Helical" evidence="5">
    <location>
        <begin position="322"/>
        <end position="338"/>
    </location>
</feature>
<keyword evidence="2 5" id="KW-0812">Transmembrane</keyword>
<name>A0ABX2I1A8_ANAHA</name>
<dbReference type="Proteomes" id="UP001644750">
    <property type="component" value="Unassembled WGS sequence"/>
</dbReference>
<gene>
    <name evidence="7" type="ORF">G5A72_13810</name>
</gene>
<protein>
    <submittedName>
        <fullName evidence="7">Calcium/sodium antiporter</fullName>
    </submittedName>
</protein>
<organism evidence="7 8">
    <name type="scientific">Anaerostipes hadrus</name>
    <dbReference type="NCBI Taxonomy" id="649756"/>
    <lineage>
        <taxon>Bacteria</taxon>
        <taxon>Bacillati</taxon>
        <taxon>Bacillota</taxon>
        <taxon>Clostridia</taxon>
        <taxon>Lachnospirales</taxon>
        <taxon>Lachnospiraceae</taxon>
        <taxon>Anaerostipes</taxon>
    </lineage>
</organism>
<feature type="transmembrane region" description="Helical" evidence="5">
    <location>
        <begin position="120"/>
        <end position="138"/>
    </location>
</feature>
<feature type="transmembrane region" description="Helical" evidence="5">
    <location>
        <begin position="266"/>
        <end position="284"/>
    </location>
</feature>
<evidence type="ECO:0000256" key="5">
    <source>
        <dbReference type="SAM" id="Phobius"/>
    </source>
</evidence>
<proteinExistence type="predicted"/>
<feature type="transmembrane region" description="Helical" evidence="5">
    <location>
        <begin position="93"/>
        <end position="111"/>
    </location>
</feature>
<feature type="transmembrane region" description="Helical" evidence="5">
    <location>
        <begin position="144"/>
        <end position="167"/>
    </location>
</feature>
<feature type="domain" description="Sodium/calcium exchanger membrane region" evidence="6">
    <location>
        <begin position="197"/>
        <end position="337"/>
    </location>
</feature>
<keyword evidence="3 5" id="KW-1133">Transmembrane helix</keyword>
<keyword evidence="8" id="KW-1185">Reference proteome</keyword>
<evidence type="ECO:0000256" key="4">
    <source>
        <dbReference type="ARBA" id="ARBA00023136"/>
    </source>
</evidence>
<feature type="transmembrane region" description="Helical" evidence="5">
    <location>
        <begin position="16"/>
        <end position="38"/>
    </location>
</feature>
<sequence>MKGEKQMEKFINQSPLFLVIICLIIGFAFLMKGADYFVEGSSSVAKRLKVPSIIIGLTIVAMGTSLPETAVSVTASIANNNALAISNVVGSNIFNMMFVIGVCSILATIGVKRETIIRDIPLSLVCATLLLIFGYLAFGDRSHMILGHFDGIIFLIIFAVYVLMMVFQAMRARNNQEVVQLETMENEELMIMSYPKSLLCIVGGAAAIAFGGDLTVDAASRIAIDFGMSQNLVGLTIVSIGTSLPELVTSIVAARKNEVDMAVGNAIGSNIFNILMVLGIASAISPLQLIGENVIDIIVLVVFSVVVWIFGATKKKISRTEGIAMICMYLCYSVYIIMR</sequence>